<comment type="caution">
    <text evidence="2">The sequence shown here is derived from an EMBL/GenBank/DDBJ whole genome shotgun (WGS) entry which is preliminary data.</text>
</comment>
<evidence type="ECO:0000313" key="3">
    <source>
        <dbReference type="Proteomes" id="UP001066276"/>
    </source>
</evidence>
<feature type="region of interest" description="Disordered" evidence="1">
    <location>
        <begin position="69"/>
        <end position="90"/>
    </location>
</feature>
<sequence length="135" mass="15477">MRVCADAVPYISNYGVHAFHFGAQGWSRPCARHIIHWRRGGYWNPRIDRRRRTERREDGLKFCARLRDQRREDKEASGARRSNSVPRGTLSVPHTCRAEVLCCRPEARTASASCTHSWKKKCRKGTITVTAEAAP</sequence>
<proteinExistence type="predicted"/>
<feature type="compositionally biased region" description="Basic and acidic residues" evidence="1">
    <location>
        <begin position="69"/>
        <end position="78"/>
    </location>
</feature>
<dbReference type="AlphaFoldDB" id="A0AAV7R8I4"/>
<keyword evidence="3" id="KW-1185">Reference proteome</keyword>
<dbReference type="EMBL" id="JANPWB010000009">
    <property type="protein sequence ID" value="KAJ1147820.1"/>
    <property type="molecule type" value="Genomic_DNA"/>
</dbReference>
<dbReference type="Proteomes" id="UP001066276">
    <property type="component" value="Chromosome 5"/>
</dbReference>
<evidence type="ECO:0000256" key="1">
    <source>
        <dbReference type="SAM" id="MobiDB-lite"/>
    </source>
</evidence>
<name>A0AAV7R8I4_PLEWA</name>
<evidence type="ECO:0000313" key="2">
    <source>
        <dbReference type="EMBL" id="KAJ1147820.1"/>
    </source>
</evidence>
<protein>
    <submittedName>
        <fullName evidence="2">Uncharacterized protein</fullName>
    </submittedName>
</protein>
<organism evidence="2 3">
    <name type="scientific">Pleurodeles waltl</name>
    <name type="common">Iberian ribbed newt</name>
    <dbReference type="NCBI Taxonomy" id="8319"/>
    <lineage>
        <taxon>Eukaryota</taxon>
        <taxon>Metazoa</taxon>
        <taxon>Chordata</taxon>
        <taxon>Craniata</taxon>
        <taxon>Vertebrata</taxon>
        <taxon>Euteleostomi</taxon>
        <taxon>Amphibia</taxon>
        <taxon>Batrachia</taxon>
        <taxon>Caudata</taxon>
        <taxon>Salamandroidea</taxon>
        <taxon>Salamandridae</taxon>
        <taxon>Pleurodelinae</taxon>
        <taxon>Pleurodeles</taxon>
    </lineage>
</organism>
<accession>A0AAV7R8I4</accession>
<gene>
    <name evidence="2" type="ORF">NDU88_000675</name>
</gene>
<reference evidence="2" key="1">
    <citation type="journal article" date="2022" name="bioRxiv">
        <title>Sequencing and chromosome-scale assembly of the giantPleurodeles waltlgenome.</title>
        <authorList>
            <person name="Brown T."/>
            <person name="Elewa A."/>
            <person name="Iarovenko S."/>
            <person name="Subramanian E."/>
            <person name="Araus A.J."/>
            <person name="Petzold A."/>
            <person name="Susuki M."/>
            <person name="Suzuki K.-i.T."/>
            <person name="Hayashi T."/>
            <person name="Toyoda A."/>
            <person name="Oliveira C."/>
            <person name="Osipova E."/>
            <person name="Leigh N.D."/>
            <person name="Simon A."/>
            <person name="Yun M.H."/>
        </authorList>
    </citation>
    <scope>NUCLEOTIDE SEQUENCE</scope>
    <source>
        <strain evidence="2">20211129_DDA</strain>
        <tissue evidence="2">Liver</tissue>
    </source>
</reference>